<keyword evidence="2" id="KW-1185">Reference proteome</keyword>
<dbReference type="EMBL" id="JAUTXT010000045">
    <property type="protein sequence ID" value="KAK3671235.1"/>
    <property type="molecule type" value="Genomic_DNA"/>
</dbReference>
<evidence type="ECO:0008006" key="3">
    <source>
        <dbReference type="Google" id="ProtNLM"/>
    </source>
</evidence>
<dbReference type="Proteomes" id="UP001274830">
    <property type="component" value="Unassembled WGS sequence"/>
</dbReference>
<name>A0AAE0TPS4_9PEZI</name>
<dbReference type="AlphaFoldDB" id="A0AAE0TPS4"/>
<evidence type="ECO:0000313" key="1">
    <source>
        <dbReference type="EMBL" id="KAK3671235.1"/>
    </source>
</evidence>
<comment type="caution">
    <text evidence="1">The sequence shown here is derived from an EMBL/GenBank/DDBJ whole genome shotgun (WGS) entry which is preliminary data.</text>
</comment>
<proteinExistence type="predicted"/>
<dbReference type="Gene3D" id="2.60.120.620">
    <property type="entry name" value="q2cbj1_9rhob like domain"/>
    <property type="match status" value="1"/>
</dbReference>
<protein>
    <recommendedName>
        <fullName evidence="3">Phytanoyl-CoA dioxygenase</fullName>
    </recommendedName>
</protein>
<reference evidence="1" key="1">
    <citation type="submission" date="2023-07" db="EMBL/GenBank/DDBJ databases">
        <title>Black Yeasts Isolated from many extreme environments.</title>
        <authorList>
            <person name="Coleine C."/>
            <person name="Stajich J.E."/>
            <person name="Selbmann L."/>
        </authorList>
    </citation>
    <scope>NUCLEOTIDE SEQUENCE</scope>
    <source>
        <strain evidence="1">CCFEE 5485</strain>
    </source>
</reference>
<dbReference type="PANTHER" id="PTHR37563">
    <property type="entry name" value="PHYTANOYL-COA DIOXYGENASE FAMILY PROTEIN (AFU_ORTHOLOGUE AFUA_2G03330)"/>
    <property type="match status" value="1"/>
</dbReference>
<sequence length="360" mass="40333">MGSIGETVQLQFQDPVVVKLSDEERKSGRMNEENVAAAVIAFHRDGFVLLENVVDPAHCDTLDAEMCLEAERMAKDPKTIWNDNLHAPKEKRSGNMQHAPPLRPEVMYEDIWANKLTATILSSILGPNPSCNFADGNTALSGGYGGRQTVHADMAYNFPGMPCTITANYYLEDASATNGSTELWLGSARYSTFRDHKACRVAGPEDDVSKPTKISLQTEDDNYAMEANFGVRLDVLEARRKIAPPVQPKVKKGGVMLRDLRLWHAGIANPSPKTRIMLNFIYTPWWYKCPTKVNLPEKARPLAESWANRKDHPIVLQTRYFPTEAECKAQQFGIDFSSRNPSYWKSLDTSLIAGYTFIDE</sequence>
<evidence type="ECO:0000313" key="2">
    <source>
        <dbReference type="Proteomes" id="UP001274830"/>
    </source>
</evidence>
<dbReference type="InterPro" id="IPR008775">
    <property type="entry name" value="Phytyl_CoA_dOase-like"/>
</dbReference>
<dbReference type="SUPFAM" id="SSF51197">
    <property type="entry name" value="Clavaminate synthase-like"/>
    <property type="match status" value="1"/>
</dbReference>
<dbReference type="PANTHER" id="PTHR37563:SF2">
    <property type="entry name" value="PHYTANOYL-COA DIOXYGENASE FAMILY PROTEIN (AFU_ORTHOLOGUE AFUA_2G03330)"/>
    <property type="match status" value="1"/>
</dbReference>
<organism evidence="1 2">
    <name type="scientific">Recurvomyces mirabilis</name>
    <dbReference type="NCBI Taxonomy" id="574656"/>
    <lineage>
        <taxon>Eukaryota</taxon>
        <taxon>Fungi</taxon>
        <taxon>Dikarya</taxon>
        <taxon>Ascomycota</taxon>
        <taxon>Pezizomycotina</taxon>
        <taxon>Dothideomycetes</taxon>
        <taxon>Dothideomycetidae</taxon>
        <taxon>Mycosphaerellales</taxon>
        <taxon>Teratosphaeriaceae</taxon>
        <taxon>Recurvomyces</taxon>
    </lineage>
</organism>
<accession>A0AAE0TPS4</accession>
<dbReference type="Pfam" id="PF05721">
    <property type="entry name" value="PhyH"/>
    <property type="match status" value="1"/>
</dbReference>
<dbReference type="InterPro" id="IPR051961">
    <property type="entry name" value="Fungal_Metabolite_Diox"/>
</dbReference>
<gene>
    <name evidence="1" type="ORF">LTR78_008870</name>
</gene>